<evidence type="ECO:0000313" key="12">
    <source>
        <dbReference type="EMBL" id="KAA3458444.1"/>
    </source>
</evidence>
<keyword evidence="13" id="KW-1185">Reference proteome</keyword>
<keyword evidence="9" id="KW-0325">Glycoprotein</keyword>
<evidence type="ECO:0000256" key="6">
    <source>
        <dbReference type="ARBA" id="ARBA00022824"/>
    </source>
</evidence>
<dbReference type="GO" id="GO:0005794">
    <property type="term" value="C:Golgi apparatus"/>
    <property type="evidence" value="ECO:0007669"/>
    <property type="project" value="TreeGrafter"/>
</dbReference>
<evidence type="ECO:0000256" key="3">
    <source>
        <dbReference type="ARBA" id="ARBA00011720"/>
    </source>
</evidence>
<proteinExistence type="inferred from homology"/>
<evidence type="ECO:0000256" key="1">
    <source>
        <dbReference type="ARBA" id="ARBA00004477"/>
    </source>
</evidence>
<evidence type="ECO:0000256" key="11">
    <source>
        <dbReference type="SAM" id="MobiDB-lite"/>
    </source>
</evidence>
<comment type="subunit">
    <text evidence="3">Constitutively interacts with CASP4; required for the localization of procaspase 4 to the ER.</text>
</comment>
<comment type="similarity">
    <text evidence="2">Belongs to the TMEM214 family.</text>
</comment>
<evidence type="ECO:0000256" key="2">
    <source>
        <dbReference type="ARBA" id="ARBA00007984"/>
    </source>
</evidence>
<comment type="function">
    <text evidence="10">Critical mediator, in cooperation with CASP4, of endoplasmic reticulum-stress induced apoptosis. Required or the activation of CASP4 following endoplasmic reticulum stress.</text>
</comment>
<evidence type="ECO:0000256" key="10">
    <source>
        <dbReference type="ARBA" id="ARBA00024938"/>
    </source>
</evidence>
<evidence type="ECO:0000256" key="5">
    <source>
        <dbReference type="ARBA" id="ARBA00022703"/>
    </source>
</evidence>
<comment type="caution">
    <text evidence="12">The sequence shown here is derived from an EMBL/GenBank/DDBJ whole genome shotgun (WGS) entry which is preliminary data.</text>
</comment>
<evidence type="ECO:0000256" key="7">
    <source>
        <dbReference type="ARBA" id="ARBA00022989"/>
    </source>
</evidence>
<dbReference type="Proteomes" id="UP000325315">
    <property type="component" value="Unassembled WGS sequence"/>
</dbReference>
<dbReference type="Pfam" id="PF10151">
    <property type="entry name" value="TMEM214"/>
    <property type="match status" value="1"/>
</dbReference>
<dbReference type="EMBL" id="SMMG02000010">
    <property type="protein sequence ID" value="KAA3458444.1"/>
    <property type="molecule type" value="Genomic_DNA"/>
</dbReference>
<feature type="region of interest" description="Disordered" evidence="11">
    <location>
        <begin position="32"/>
        <end position="55"/>
    </location>
</feature>
<evidence type="ECO:0000256" key="9">
    <source>
        <dbReference type="ARBA" id="ARBA00023180"/>
    </source>
</evidence>
<reference evidence="13" key="1">
    <citation type="journal article" date="2019" name="Plant Biotechnol. J.">
        <title>Genome sequencing of the Australian wild diploid species Gossypium australe highlights disease resistance and delayed gland morphogenesis.</title>
        <authorList>
            <person name="Cai Y."/>
            <person name="Cai X."/>
            <person name="Wang Q."/>
            <person name="Wang P."/>
            <person name="Zhang Y."/>
            <person name="Cai C."/>
            <person name="Xu Y."/>
            <person name="Wang K."/>
            <person name="Zhou Z."/>
            <person name="Wang C."/>
            <person name="Geng S."/>
            <person name="Li B."/>
            <person name="Dong Q."/>
            <person name="Hou Y."/>
            <person name="Wang H."/>
            <person name="Ai P."/>
            <person name="Liu Z."/>
            <person name="Yi F."/>
            <person name="Sun M."/>
            <person name="An G."/>
            <person name="Cheng J."/>
            <person name="Zhang Y."/>
            <person name="Shi Q."/>
            <person name="Xie Y."/>
            <person name="Shi X."/>
            <person name="Chang Y."/>
            <person name="Huang F."/>
            <person name="Chen Y."/>
            <person name="Hong S."/>
            <person name="Mi L."/>
            <person name="Sun Q."/>
            <person name="Zhang L."/>
            <person name="Zhou B."/>
            <person name="Peng R."/>
            <person name="Zhang X."/>
            <person name="Liu F."/>
        </authorList>
    </citation>
    <scope>NUCLEOTIDE SEQUENCE [LARGE SCALE GENOMIC DNA]</scope>
    <source>
        <strain evidence="13">cv. PA1801</strain>
    </source>
</reference>
<dbReference type="InterPro" id="IPR019308">
    <property type="entry name" value="TMEM214"/>
</dbReference>
<comment type="subcellular location">
    <subcellularLocation>
        <location evidence="1">Endoplasmic reticulum membrane</location>
        <topology evidence="1">Multi-pass membrane protein</topology>
    </subcellularLocation>
</comment>
<organism evidence="12 13">
    <name type="scientific">Gossypium australe</name>
    <dbReference type="NCBI Taxonomy" id="47621"/>
    <lineage>
        <taxon>Eukaryota</taxon>
        <taxon>Viridiplantae</taxon>
        <taxon>Streptophyta</taxon>
        <taxon>Embryophyta</taxon>
        <taxon>Tracheophyta</taxon>
        <taxon>Spermatophyta</taxon>
        <taxon>Magnoliopsida</taxon>
        <taxon>eudicotyledons</taxon>
        <taxon>Gunneridae</taxon>
        <taxon>Pentapetalae</taxon>
        <taxon>rosids</taxon>
        <taxon>malvids</taxon>
        <taxon>Malvales</taxon>
        <taxon>Malvaceae</taxon>
        <taxon>Malvoideae</taxon>
        <taxon>Gossypium</taxon>
    </lineage>
</organism>
<dbReference type="AlphaFoldDB" id="A0A5B6UPS0"/>
<dbReference type="PANTHER" id="PTHR13448:SF0">
    <property type="entry name" value="TRANSMEMBRANE PROTEIN 214"/>
    <property type="match status" value="1"/>
</dbReference>
<evidence type="ECO:0000313" key="13">
    <source>
        <dbReference type="Proteomes" id="UP000325315"/>
    </source>
</evidence>
<evidence type="ECO:0000256" key="4">
    <source>
        <dbReference type="ARBA" id="ARBA00022692"/>
    </source>
</evidence>
<protein>
    <submittedName>
        <fullName evidence="12">Transmembrane protein</fullName>
    </submittedName>
</protein>
<keyword evidence="8" id="KW-0472">Membrane</keyword>
<dbReference type="PANTHER" id="PTHR13448">
    <property type="entry name" value="TRANSMEMBRANE PROTEIN 214"/>
    <property type="match status" value="1"/>
</dbReference>
<name>A0A5B6UPS0_9ROSI</name>
<evidence type="ECO:0000256" key="8">
    <source>
        <dbReference type="ARBA" id="ARBA00023136"/>
    </source>
</evidence>
<keyword evidence="4 12" id="KW-0812">Transmembrane</keyword>
<accession>A0A5B6UPS0</accession>
<gene>
    <name evidence="12" type="ORF">EPI10_013056</name>
</gene>
<keyword evidence="6" id="KW-0256">Endoplasmic reticulum</keyword>
<keyword evidence="7" id="KW-1133">Transmembrane helix</keyword>
<sequence length="691" mass="76747">MMDENSAMIEQILREFENEDGKNDNVNEWKTVSYSKRNRKPSKPLPPGGFSDLYNGGVSSDVFSSIEKHSEDRRRRAAKAAVAAEAEAAVSSAVSNGVKVDDEADSDTGGVEENGSVEIKKVKPKKPKKPKVTVAEAASKIQAGDLSAFLIDITSSYETQQDIQLMRFADYFGRAFASVSAAQFPWLKLFKESTVSKLVDIPLSNVPEDVYKTSVDWLNRRSLDALVSFVLWSLDSIQADFASHQGATKGSKKVPQPALSKSLVAIFVVLSMALRRKPDVLISLAPKLREDPKYQGQDKLPITVWMIAQATQGDLAVGLYMWVHVLLPMLSGKSSCNPQSRDLILQLVERIISSPKARPILVNGAVRKGDRLVPPSALDILMRLTFPAPSAQVKATERFEAIYPTLKEVALAGSPGSKAMKQVAQQILSYAVKAAGEGLPELSKEASDVFIWCLTQNPECYKQWDVLYLDNLDASVSVLRKLANEWKEHSAKHSTVDPLRETLKSFRQKNEKAEIDADASLKEADKYCRLLIGHFSKGHGCLKGALFASIALVAGVAVMSQNVQSLSLDKLSAILLQVKKVIYHAAIIIIFLLHPSMLVDQLLQHSVQLFPNLFHLLFIPSEPIQNRQELRTIRCAAIPKRLRYNLPELPRFIFILHFIPVIPLPRNHPHYVVKCQVIKHGFQLYLCKPLT</sequence>
<dbReference type="GO" id="GO:0005789">
    <property type="term" value="C:endoplasmic reticulum membrane"/>
    <property type="evidence" value="ECO:0007669"/>
    <property type="project" value="UniProtKB-SubCell"/>
</dbReference>
<dbReference type="OrthoDB" id="10022292at2759"/>
<keyword evidence="5" id="KW-0053">Apoptosis</keyword>